<dbReference type="Gene3D" id="3.90.550.10">
    <property type="entry name" value="Spore Coat Polysaccharide Biosynthesis Protein SpsA, Chain A"/>
    <property type="match status" value="1"/>
</dbReference>
<feature type="domain" description="Nucleotide-diphospho-sugar transferase" evidence="7">
    <location>
        <begin position="183"/>
        <end position="356"/>
    </location>
</feature>
<keyword evidence="5" id="KW-0472">Membrane</keyword>
<gene>
    <name evidence="8" type="ORF">DUNSADRAFT_16623</name>
</gene>
<keyword evidence="5" id="KW-0812">Transmembrane</keyword>
<comment type="caution">
    <text evidence="8">The sequence shown here is derived from an EMBL/GenBank/DDBJ whole genome shotgun (WGS) entry which is preliminary data.</text>
</comment>
<evidence type="ECO:0000313" key="8">
    <source>
        <dbReference type="EMBL" id="KAF5829066.1"/>
    </source>
</evidence>
<dbReference type="PANTHER" id="PTHR31306:SF11">
    <property type="entry name" value="NUCLEOTIDE-DIPHOSPHO-SUGAR TRANSFERASE DOMAIN-CONTAINING PROTEIN"/>
    <property type="match status" value="1"/>
</dbReference>
<keyword evidence="9" id="KW-1185">Reference proteome</keyword>
<dbReference type="InterPro" id="IPR005069">
    <property type="entry name" value="Nucl-diP-sugar_transferase"/>
</dbReference>
<comment type="similarity">
    <text evidence="1">Belongs to the glycosyltransferase 34 family.</text>
</comment>
<organism evidence="8 9">
    <name type="scientific">Dunaliella salina</name>
    <name type="common">Green alga</name>
    <name type="synonym">Protococcus salinus</name>
    <dbReference type="NCBI Taxonomy" id="3046"/>
    <lineage>
        <taxon>Eukaryota</taxon>
        <taxon>Viridiplantae</taxon>
        <taxon>Chlorophyta</taxon>
        <taxon>core chlorophytes</taxon>
        <taxon>Chlorophyceae</taxon>
        <taxon>CS clade</taxon>
        <taxon>Chlamydomonadales</taxon>
        <taxon>Dunaliellaceae</taxon>
        <taxon>Dunaliella</taxon>
    </lineage>
</organism>
<sequence length="409" mass="46575">MLWDAGPTSKRGRICYNISFLALACIMSGLIGHEITSRRMGTWVPNQVQLATARVDRGDTGADDAGGGNTGQQGGQMPLSGPEQTLQLQEQAQQMQQQLQQQEMQQPLSTGARIRLAQEWAEDPYSFCFQGSSDPRQADLTLVTVTSHHLRPDILACIRMNRLLASLEQGARYCHFYTMDPTRAIHWSKILALKQVLMVSKNVLWLDSDAIITRFDIPLLPYFLNLTAGKDAVFSSEFDVSMLARDQLLEMRQDTLRLNTGVIFMRSTNWTLDLMDKVYKDSPRSSHWGDPFHDQHGFTDYQRRNRLDWKQHAHVVHYRYLNHWEATYRNGSLIFHSAGGAHKREKYPNTVFPKCQESNAKSKLAQRLKPYFRSPAPGSLRNVGGEPRPAFVRGAMFSSRTPFKRPFQG</sequence>
<protein>
    <recommendedName>
        <fullName evidence="5">Glycosyltransferase</fullName>
        <ecNumber evidence="5">2.4.2.-</ecNumber>
    </recommendedName>
</protein>
<evidence type="ECO:0000313" key="9">
    <source>
        <dbReference type="Proteomes" id="UP000815325"/>
    </source>
</evidence>
<keyword evidence="5" id="KW-0735">Signal-anchor</keyword>
<proteinExistence type="inferred from homology"/>
<feature type="region of interest" description="Disordered" evidence="6">
    <location>
        <begin position="55"/>
        <end position="83"/>
    </location>
</feature>
<feature type="compositionally biased region" description="Gly residues" evidence="6">
    <location>
        <begin position="64"/>
        <end position="74"/>
    </location>
</feature>
<feature type="transmembrane region" description="Helical" evidence="5">
    <location>
        <begin position="14"/>
        <end position="32"/>
    </location>
</feature>
<dbReference type="InterPro" id="IPR029044">
    <property type="entry name" value="Nucleotide-diphossugar_trans"/>
</dbReference>
<dbReference type="InterPro" id="IPR008630">
    <property type="entry name" value="Glyco_trans_34"/>
</dbReference>
<comment type="similarity">
    <text evidence="2 5">Belongs to the glycosyltransferase 77 family.</text>
</comment>
<keyword evidence="5" id="KW-0333">Golgi apparatus</keyword>
<evidence type="ECO:0000256" key="5">
    <source>
        <dbReference type="RuleBase" id="RU363055"/>
    </source>
</evidence>
<evidence type="ECO:0000256" key="6">
    <source>
        <dbReference type="SAM" id="MobiDB-lite"/>
    </source>
</evidence>
<evidence type="ECO:0000256" key="1">
    <source>
        <dbReference type="ARBA" id="ARBA00005664"/>
    </source>
</evidence>
<keyword evidence="4 5" id="KW-0808">Transferase</keyword>
<keyword evidence="5" id="KW-1133">Transmembrane helix</keyword>
<accession>A0ABQ7G393</accession>
<evidence type="ECO:0000256" key="2">
    <source>
        <dbReference type="ARBA" id="ARBA00007033"/>
    </source>
</evidence>
<dbReference type="Proteomes" id="UP000815325">
    <property type="component" value="Unassembled WGS sequence"/>
</dbReference>
<keyword evidence="3 5" id="KW-0328">Glycosyltransferase</keyword>
<keyword evidence="5" id="KW-0961">Cell wall biogenesis/degradation</keyword>
<dbReference type="SUPFAM" id="SSF53448">
    <property type="entry name" value="Nucleotide-diphospho-sugar transferases"/>
    <property type="match status" value="1"/>
</dbReference>
<evidence type="ECO:0000256" key="3">
    <source>
        <dbReference type="ARBA" id="ARBA00022676"/>
    </source>
</evidence>
<comment type="subcellular location">
    <subcellularLocation>
        <location evidence="5">Golgi apparatus membrane</location>
        <topology evidence="5">Single-pass type II membrane protein</topology>
    </subcellularLocation>
</comment>
<dbReference type="PANTHER" id="PTHR31306">
    <property type="entry name" value="ALPHA-1,6-MANNOSYLTRANSFERASE MNN11-RELATED"/>
    <property type="match status" value="1"/>
</dbReference>
<dbReference type="EC" id="2.4.2.-" evidence="5"/>
<dbReference type="EMBL" id="MU070208">
    <property type="protein sequence ID" value="KAF5829066.1"/>
    <property type="molecule type" value="Genomic_DNA"/>
</dbReference>
<evidence type="ECO:0000256" key="4">
    <source>
        <dbReference type="ARBA" id="ARBA00022679"/>
    </source>
</evidence>
<reference evidence="8" key="1">
    <citation type="submission" date="2017-08" db="EMBL/GenBank/DDBJ databases">
        <authorList>
            <person name="Polle J.E."/>
            <person name="Barry K."/>
            <person name="Cushman J."/>
            <person name="Schmutz J."/>
            <person name="Tran D."/>
            <person name="Hathwaick L.T."/>
            <person name="Yim W.C."/>
            <person name="Jenkins J."/>
            <person name="Mckie-Krisberg Z.M."/>
            <person name="Prochnik S."/>
            <person name="Lindquist E."/>
            <person name="Dockter R.B."/>
            <person name="Adam C."/>
            <person name="Molina H."/>
            <person name="Bunkerborg J."/>
            <person name="Jin E."/>
            <person name="Buchheim M."/>
            <person name="Magnuson J."/>
        </authorList>
    </citation>
    <scope>NUCLEOTIDE SEQUENCE</scope>
    <source>
        <strain evidence="8">CCAP 19/18</strain>
    </source>
</reference>
<evidence type="ECO:0000259" key="7">
    <source>
        <dbReference type="Pfam" id="PF03407"/>
    </source>
</evidence>
<dbReference type="Pfam" id="PF03407">
    <property type="entry name" value="Nucleotid_trans"/>
    <property type="match status" value="1"/>
</dbReference>
<name>A0ABQ7G393_DUNSA</name>